<dbReference type="SUPFAM" id="SSF100950">
    <property type="entry name" value="NagB/RpiA/CoA transferase-like"/>
    <property type="match status" value="1"/>
</dbReference>
<dbReference type="EMBL" id="FUKR01000067">
    <property type="protein sequence ID" value="SJN40135.1"/>
    <property type="molecule type" value="Genomic_DNA"/>
</dbReference>
<evidence type="ECO:0000256" key="1">
    <source>
        <dbReference type="ARBA" id="ARBA00010466"/>
    </source>
</evidence>
<evidence type="ECO:0000256" key="4">
    <source>
        <dbReference type="ARBA" id="ARBA00023163"/>
    </source>
</evidence>
<dbReference type="RefSeq" id="WP_218778780.1">
    <property type="nucleotide sequence ID" value="NZ_FUKR01000067.1"/>
</dbReference>
<keyword evidence="4" id="KW-0804">Transcription</keyword>
<comment type="similarity">
    <text evidence="1">Belongs to the SorC transcriptional regulatory family.</text>
</comment>
<dbReference type="PANTHER" id="PTHR34294:SF1">
    <property type="entry name" value="TRANSCRIPTIONAL REGULATOR LSRR"/>
    <property type="match status" value="1"/>
</dbReference>
<evidence type="ECO:0000256" key="2">
    <source>
        <dbReference type="ARBA" id="ARBA00023015"/>
    </source>
</evidence>
<dbReference type="AlphaFoldDB" id="A0A1R4K7N1"/>
<dbReference type="Pfam" id="PF04198">
    <property type="entry name" value="Sugar-bind"/>
    <property type="match status" value="1"/>
</dbReference>
<feature type="domain" description="RNA polymerase sigma-70 region 4" evidence="6">
    <location>
        <begin position="25"/>
        <end position="57"/>
    </location>
</feature>
<dbReference type="InterPro" id="IPR007324">
    <property type="entry name" value="Sugar-bd_dom_put"/>
</dbReference>
<dbReference type="InterPro" id="IPR036388">
    <property type="entry name" value="WH-like_DNA-bd_sf"/>
</dbReference>
<proteinExistence type="inferred from homology"/>
<dbReference type="GO" id="GO:0003677">
    <property type="term" value="F:DNA binding"/>
    <property type="evidence" value="ECO:0007669"/>
    <property type="project" value="UniProtKB-KW"/>
</dbReference>
<protein>
    <submittedName>
        <fullName evidence="7">Putative transcriptional regulator of sorbose uptake and utilization genes</fullName>
    </submittedName>
</protein>
<evidence type="ECO:0000259" key="6">
    <source>
        <dbReference type="Pfam" id="PF04545"/>
    </source>
</evidence>
<dbReference type="InterPro" id="IPR037171">
    <property type="entry name" value="NagB/RpiA_transferase-like"/>
</dbReference>
<gene>
    <name evidence="7" type="ORF">FM119_11795</name>
</gene>
<keyword evidence="3" id="KW-0238">DNA-binding</keyword>
<dbReference type="InterPro" id="IPR007630">
    <property type="entry name" value="RNA_pol_sigma70_r4"/>
</dbReference>
<dbReference type="PANTHER" id="PTHR34294">
    <property type="entry name" value="TRANSCRIPTIONAL REGULATOR-RELATED"/>
    <property type="match status" value="1"/>
</dbReference>
<evidence type="ECO:0000259" key="5">
    <source>
        <dbReference type="Pfam" id="PF04198"/>
    </source>
</evidence>
<reference evidence="8" key="1">
    <citation type="submission" date="2017-02" db="EMBL/GenBank/DDBJ databases">
        <authorList>
            <person name="Dridi B."/>
        </authorList>
    </citation>
    <scope>NUCLEOTIDE SEQUENCE [LARGE SCALE GENOMIC DNA]</scope>
    <source>
        <strain evidence="8">EB411</strain>
    </source>
</reference>
<keyword evidence="2" id="KW-0805">Transcription regulation</keyword>
<evidence type="ECO:0000313" key="7">
    <source>
        <dbReference type="EMBL" id="SJN40135.1"/>
    </source>
</evidence>
<dbReference type="SUPFAM" id="SSF88659">
    <property type="entry name" value="Sigma3 and sigma4 domains of RNA polymerase sigma factors"/>
    <property type="match status" value="1"/>
</dbReference>
<accession>A0A1R4K7N1</accession>
<name>A0A1R4K7N1_9MICO</name>
<dbReference type="Gene3D" id="3.40.50.1360">
    <property type="match status" value="1"/>
</dbReference>
<dbReference type="Proteomes" id="UP000196778">
    <property type="component" value="Unassembled WGS sequence"/>
</dbReference>
<sequence length="326" mass="34686">MSDTTGAPAPTPGRFSPDLAYQAARMYYIEDATQATIAERLSISRTSVSRLITEARRLGLVRIDVIDPQSDERGALEAELAAALGLDRVRVVAPVHPSRLGPDLAPAVGEELVERGLKPGDILLLSSGRTMYEIAEQPLPRLTGIQLVPTVGGLTEPIAWFQTNEIARRAAEHTGGFPAFVFAEAMPTAQMRASLNSDPAFTHVLGLWDTARGAVVGIGAPTATRNTISRYIPAGDEHFADAAGDITLNFFDVNGDEVTFPGDERIVRAPRQRLRELEFSIGVAVGADKVPSIIGAVRSGMISSLVTDAPTARAVIAAVARRGAED</sequence>
<organism evidence="7 8">
    <name type="scientific">Mycetocola reblochoni REB411</name>
    <dbReference type="NCBI Taxonomy" id="1255698"/>
    <lineage>
        <taxon>Bacteria</taxon>
        <taxon>Bacillati</taxon>
        <taxon>Actinomycetota</taxon>
        <taxon>Actinomycetes</taxon>
        <taxon>Micrococcales</taxon>
        <taxon>Microbacteriaceae</taxon>
        <taxon>Mycetocola</taxon>
    </lineage>
</organism>
<dbReference type="InterPro" id="IPR051054">
    <property type="entry name" value="SorC_transcr_regulators"/>
</dbReference>
<dbReference type="Pfam" id="PF04545">
    <property type="entry name" value="Sigma70_r4"/>
    <property type="match status" value="1"/>
</dbReference>
<keyword evidence="8" id="KW-1185">Reference proteome</keyword>
<evidence type="ECO:0000313" key="8">
    <source>
        <dbReference type="Proteomes" id="UP000196778"/>
    </source>
</evidence>
<evidence type="ECO:0000256" key="3">
    <source>
        <dbReference type="ARBA" id="ARBA00023125"/>
    </source>
</evidence>
<dbReference type="Gene3D" id="1.10.10.10">
    <property type="entry name" value="Winged helix-like DNA-binding domain superfamily/Winged helix DNA-binding domain"/>
    <property type="match status" value="1"/>
</dbReference>
<dbReference type="InterPro" id="IPR013324">
    <property type="entry name" value="RNA_pol_sigma_r3/r4-like"/>
</dbReference>
<dbReference type="GO" id="GO:0030246">
    <property type="term" value="F:carbohydrate binding"/>
    <property type="evidence" value="ECO:0007669"/>
    <property type="project" value="InterPro"/>
</dbReference>
<feature type="domain" description="Sugar-binding" evidence="5">
    <location>
        <begin position="75"/>
        <end position="316"/>
    </location>
</feature>
<dbReference type="GO" id="GO:0006352">
    <property type="term" value="P:DNA-templated transcription initiation"/>
    <property type="evidence" value="ECO:0007669"/>
    <property type="project" value="InterPro"/>
</dbReference>
<dbReference type="GO" id="GO:0003700">
    <property type="term" value="F:DNA-binding transcription factor activity"/>
    <property type="evidence" value="ECO:0007669"/>
    <property type="project" value="InterPro"/>
</dbReference>